<reference evidence="1 2" key="2">
    <citation type="submission" date="2019-05" db="EMBL/GenBank/DDBJ databases">
        <authorList>
            <person name="Suflita J.M."/>
            <person name="Marks C.R."/>
        </authorList>
    </citation>
    <scope>NUCLEOTIDE SEQUENCE [LARGE SCALE GENOMIC DNA]</scope>
    <source>
        <strain evidence="1 2">ALDC</strain>
    </source>
</reference>
<protein>
    <submittedName>
        <fullName evidence="1">Uncharacterized protein</fullName>
    </submittedName>
</protein>
<dbReference type="Proteomes" id="UP000298602">
    <property type="component" value="Chromosome"/>
</dbReference>
<organism evidence="1 2">
    <name type="scientific">Desulfoglaeba alkanexedens ALDC</name>
    <dbReference type="NCBI Taxonomy" id="980445"/>
    <lineage>
        <taxon>Bacteria</taxon>
        <taxon>Pseudomonadati</taxon>
        <taxon>Thermodesulfobacteriota</taxon>
        <taxon>Syntrophobacteria</taxon>
        <taxon>Syntrophobacterales</taxon>
        <taxon>Syntrophobacteraceae</taxon>
        <taxon>Desulfoglaeba</taxon>
    </lineage>
</organism>
<gene>
    <name evidence="1" type="ORF">FDQ92_09135</name>
</gene>
<sequence>MTFVNLFAQDLPFRTHISLVVPANSCVFQQWLNVGVTESKTKKKHGGGGPQRLDSLMGAVSQETEEDIEVKRDQAASVKG</sequence>
<keyword evidence="2" id="KW-1185">Reference proteome</keyword>
<evidence type="ECO:0000313" key="2">
    <source>
        <dbReference type="Proteomes" id="UP000298602"/>
    </source>
</evidence>
<dbReference type="AlphaFoldDB" id="A0A4P8L387"/>
<name>A0A4P8L387_9BACT</name>
<dbReference type="EMBL" id="CP040098">
    <property type="protein sequence ID" value="QCQ22310.1"/>
    <property type="molecule type" value="Genomic_DNA"/>
</dbReference>
<dbReference type="RefSeq" id="WP_137424377.1">
    <property type="nucleotide sequence ID" value="NZ_CP040098.1"/>
</dbReference>
<accession>A0A4P8L387</accession>
<evidence type="ECO:0000313" key="1">
    <source>
        <dbReference type="EMBL" id="QCQ22310.1"/>
    </source>
</evidence>
<dbReference type="KEGG" id="dax:FDQ92_09135"/>
<reference evidence="1 2" key="1">
    <citation type="submission" date="2019-05" db="EMBL/GenBank/DDBJ databases">
        <title>The Complete Genome Sequence of the n-alkane-degrading Desulfoglaeba alkanexedens ALDC reveals multiple alkylsuccinate synthase gene clusters.</title>
        <authorList>
            <person name="Callaghan A.V."/>
            <person name="Davidova I.A."/>
            <person name="Duncan K.E."/>
            <person name="Morris B."/>
            <person name="McInerney M.J."/>
        </authorList>
    </citation>
    <scope>NUCLEOTIDE SEQUENCE [LARGE SCALE GENOMIC DNA]</scope>
    <source>
        <strain evidence="1 2">ALDC</strain>
    </source>
</reference>
<proteinExistence type="predicted"/>